<dbReference type="AlphaFoldDB" id="A0A0D2KEX6"/>
<dbReference type="RefSeq" id="XP_013893448.1">
    <property type="nucleotide sequence ID" value="XM_014037994.1"/>
</dbReference>
<dbReference type="Proteomes" id="UP000054498">
    <property type="component" value="Unassembled WGS sequence"/>
</dbReference>
<dbReference type="STRING" id="145388.A0A0D2KEX6"/>
<dbReference type="Gene3D" id="1.25.10.10">
    <property type="entry name" value="Leucine-rich Repeat Variant"/>
    <property type="match status" value="1"/>
</dbReference>
<dbReference type="EMBL" id="KK104103">
    <property type="protein sequence ID" value="KIY94428.1"/>
    <property type="molecule type" value="Genomic_DNA"/>
</dbReference>
<dbReference type="InterPro" id="IPR011989">
    <property type="entry name" value="ARM-like"/>
</dbReference>
<dbReference type="KEGG" id="mng:MNEG_13533"/>
<evidence type="ECO:0000259" key="1">
    <source>
        <dbReference type="Pfam" id="PF19273"/>
    </source>
</evidence>
<accession>A0A0D2KEX6</accession>
<gene>
    <name evidence="2" type="ORF">MNEG_13533</name>
</gene>
<protein>
    <recommendedName>
        <fullName evidence="1">Exportin-5 C-terminal domain-containing protein</fullName>
    </recommendedName>
</protein>
<feature type="domain" description="Exportin-5 C-terminal" evidence="1">
    <location>
        <begin position="2"/>
        <end position="156"/>
    </location>
</feature>
<keyword evidence="3" id="KW-1185">Reference proteome</keyword>
<evidence type="ECO:0000313" key="3">
    <source>
        <dbReference type="Proteomes" id="UP000054498"/>
    </source>
</evidence>
<dbReference type="Pfam" id="PF19273">
    <property type="entry name" value="Exportin-5"/>
    <property type="match status" value="1"/>
</dbReference>
<organism evidence="2 3">
    <name type="scientific">Monoraphidium neglectum</name>
    <dbReference type="NCBI Taxonomy" id="145388"/>
    <lineage>
        <taxon>Eukaryota</taxon>
        <taxon>Viridiplantae</taxon>
        <taxon>Chlorophyta</taxon>
        <taxon>core chlorophytes</taxon>
        <taxon>Chlorophyceae</taxon>
        <taxon>CS clade</taxon>
        <taxon>Sphaeropleales</taxon>
        <taxon>Selenastraceae</taxon>
        <taxon>Monoraphidium</taxon>
    </lineage>
</organism>
<dbReference type="InterPro" id="IPR045478">
    <property type="entry name" value="Exportin-5_C"/>
</dbReference>
<dbReference type="OrthoDB" id="507337at2759"/>
<name>A0A0D2KEX6_9CHLO</name>
<sequence length="180" mass="19919">MVMLHARSLEAFSRFVALQEDLLVPLVQASFECLQVIPIEQNGQLPPPAKVSQQWKEEAVARTAMAKVLLNCAKEAPAAFLPHLQPLVARVQQLWDQGVLRQGEKVSLYEGLMAAATSGGPELQGQLLEWLLRPVHAKWSRPEWRASLEGPAAFAREYMSFEVAPGGGVVVESRWGRRVA</sequence>
<reference evidence="2 3" key="1">
    <citation type="journal article" date="2013" name="BMC Genomics">
        <title>Reconstruction of the lipid metabolism for the microalga Monoraphidium neglectum from its genome sequence reveals characteristics suitable for biofuel production.</title>
        <authorList>
            <person name="Bogen C."/>
            <person name="Al-Dilaimi A."/>
            <person name="Albersmeier A."/>
            <person name="Wichmann J."/>
            <person name="Grundmann M."/>
            <person name="Rupp O."/>
            <person name="Lauersen K.J."/>
            <person name="Blifernez-Klassen O."/>
            <person name="Kalinowski J."/>
            <person name="Goesmann A."/>
            <person name="Mussgnug J.H."/>
            <person name="Kruse O."/>
        </authorList>
    </citation>
    <scope>NUCLEOTIDE SEQUENCE [LARGE SCALE GENOMIC DNA]</scope>
    <source>
        <strain evidence="2 3">SAG 48.87</strain>
    </source>
</reference>
<evidence type="ECO:0000313" key="2">
    <source>
        <dbReference type="EMBL" id="KIY94428.1"/>
    </source>
</evidence>
<dbReference type="GeneID" id="25731005"/>
<proteinExistence type="predicted"/>